<dbReference type="Pfam" id="PF01547">
    <property type="entry name" value="SBP_bac_1"/>
    <property type="match status" value="1"/>
</dbReference>
<dbReference type="eggNOG" id="COG1653">
    <property type="taxonomic scope" value="Bacteria"/>
</dbReference>
<organism evidence="2 3">
    <name type="scientific">Companilactobacillus nodensis DSM 19682 = JCM 14932 = NBRC 107160</name>
    <dbReference type="NCBI Taxonomy" id="1423775"/>
    <lineage>
        <taxon>Bacteria</taxon>
        <taxon>Bacillati</taxon>
        <taxon>Bacillota</taxon>
        <taxon>Bacilli</taxon>
        <taxon>Lactobacillales</taxon>
        <taxon>Lactobacillaceae</taxon>
        <taxon>Companilactobacillus</taxon>
    </lineage>
</organism>
<dbReference type="PANTHER" id="PTHR43649">
    <property type="entry name" value="ARABINOSE-BINDING PROTEIN-RELATED"/>
    <property type="match status" value="1"/>
</dbReference>
<dbReference type="STRING" id="1423775.FD03_GL000764"/>
<dbReference type="InterPro" id="IPR050490">
    <property type="entry name" value="Bact_solute-bd_prot1"/>
</dbReference>
<dbReference type="InterPro" id="IPR006059">
    <property type="entry name" value="SBP"/>
</dbReference>
<dbReference type="AlphaFoldDB" id="A0A0R1KJD6"/>
<dbReference type="Gene3D" id="3.40.190.10">
    <property type="entry name" value="Periplasmic binding protein-like II"/>
    <property type="match status" value="1"/>
</dbReference>
<evidence type="ECO:0000313" key="2">
    <source>
        <dbReference type="EMBL" id="KRK81172.1"/>
    </source>
</evidence>
<dbReference type="PATRIC" id="fig|1423775.4.peg.781"/>
<dbReference type="EMBL" id="AZDZ01000001">
    <property type="protein sequence ID" value="KRK81172.1"/>
    <property type="molecule type" value="Genomic_DNA"/>
</dbReference>
<sequence>MKYVLGLVLVLIAAIGLTGCGNKKEANKDSVPTILMYQIGDKPKNYDTLMANANKILEKKVHAKLKIQYIGWGDYAQKMAVIVSSGENYDIAKADNYVVNAQKGAYADLTKLLPKYASSAYKDLDEAYIKGNKVDGKLYAFPVNGNVFAQQTLAFNEKYLNKIGMNADDVNSYKDLEPLLAKFKEEDPKKVPFATGNMFRVAESFDYILSTELPFAVDYSEGADGKTIINPYDSETMKSDLRVIRSYYKKGYIDKDAATNKTGYPLTTDNWLVRQETQGSLGVGNQALSEAAGKEMVSRSITTPAKTNTQAQMCDFVINNGSKHKITSLKILGEINSNPELLNGLVYGVEGESWKKIGNDRIELLKGYKDGYHMAAWNTGNADIVYNTKDVTDEMLEQKRVDTENAVQSPALGFQFDSSNVKTEITNVAAVMNKYIADLNTGTVDPDKTIPKLDKELKSAGYDKVMKEMQKQYDKFLQK</sequence>
<keyword evidence="3" id="KW-1185">Reference proteome</keyword>
<comment type="caution">
    <text evidence="2">The sequence shown here is derived from an EMBL/GenBank/DDBJ whole genome shotgun (WGS) entry which is preliminary data.</text>
</comment>
<evidence type="ECO:0000313" key="3">
    <source>
        <dbReference type="Proteomes" id="UP000051248"/>
    </source>
</evidence>
<dbReference type="InterPro" id="IPR022627">
    <property type="entry name" value="DUF3502"/>
</dbReference>
<protein>
    <submittedName>
        <fullName evidence="2">Sugar ABC transporter substrate-binding protein</fullName>
    </submittedName>
</protein>
<reference evidence="2 3" key="1">
    <citation type="journal article" date="2015" name="Genome Announc.">
        <title>Expanding the biotechnology potential of lactobacilli through comparative genomics of 213 strains and associated genera.</title>
        <authorList>
            <person name="Sun Z."/>
            <person name="Harris H.M."/>
            <person name="McCann A."/>
            <person name="Guo C."/>
            <person name="Argimon S."/>
            <person name="Zhang W."/>
            <person name="Yang X."/>
            <person name="Jeffery I.B."/>
            <person name="Cooney J.C."/>
            <person name="Kagawa T.F."/>
            <person name="Liu W."/>
            <person name="Song Y."/>
            <person name="Salvetti E."/>
            <person name="Wrobel A."/>
            <person name="Rasinkangas P."/>
            <person name="Parkhill J."/>
            <person name="Rea M.C."/>
            <person name="O'Sullivan O."/>
            <person name="Ritari J."/>
            <person name="Douillard F.P."/>
            <person name="Paul Ross R."/>
            <person name="Yang R."/>
            <person name="Briner A.E."/>
            <person name="Felis G.E."/>
            <person name="de Vos W.M."/>
            <person name="Barrangou R."/>
            <person name="Klaenhammer T.R."/>
            <person name="Caufield P.W."/>
            <person name="Cui Y."/>
            <person name="Zhang H."/>
            <person name="O'Toole P.W."/>
        </authorList>
    </citation>
    <scope>NUCLEOTIDE SEQUENCE [LARGE SCALE GENOMIC DNA]</scope>
    <source>
        <strain evidence="2 3">DSM 19682</strain>
    </source>
</reference>
<evidence type="ECO:0000259" key="1">
    <source>
        <dbReference type="Pfam" id="PF12010"/>
    </source>
</evidence>
<accession>A0A0R1KJD6</accession>
<dbReference type="PROSITE" id="PS51257">
    <property type="entry name" value="PROKAR_LIPOPROTEIN"/>
    <property type="match status" value="1"/>
</dbReference>
<proteinExistence type="predicted"/>
<gene>
    <name evidence="2" type="ORF">FD03_GL000764</name>
</gene>
<dbReference type="Pfam" id="PF12010">
    <property type="entry name" value="DUF3502"/>
    <property type="match status" value="1"/>
</dbReference>
<feature type="domain" description="DUF3502" evidence="1">
    <location>
        <begin position="410"/>
        <end position="477"/>
    </location>
</feature>
<dbReference type="Proteomes" id="UP000051248">
    <property type="component" value="Unassembled WGS sequence"/>
</dbReference>
<dbReference type="SUPFAM" id="SSF53850">
    <property type="entry name" value="Periplasmic binding protein-like II"/>
    <property type="match status" value="1"/>
</dbReference>
<name>A0A0R1KJD6_9LACO</name>
<dbReference type="PANTHER" id="PTHR43649:SF17">
    <property type="entry name" value="ABC TRANSPORTER SOLUTE BINDING PROTEIN-SUGAR TRANSPORT"/>
    <property type="match status" value="1"/>
</dbReference>